<keyword evidence="1" id="KW-0547">Nucleotide-binding</keyword>
<dbReference type="InterPro" id="IPR027417">
    <property type="entry name" value="P-loop_NTPase"/>
</dbReference>
<evidence type="ECO:0000259" key="7">
    <source>
        <dbReference type="PROSITE" id="PS50045"/>
    </source>
</evidence>
<dbReference type="Pfam" id="PF02954">
    <property type="entry name" value="HTH_8"/>
    <property type="match status" value="1"/>
</dbReference>
<feature type="domain" description="Sigma-54 factor interaction" evidence="7">
    <location>
        <begin position="149"/>
        <end position="377"/>
    </location>
</feature>
<gene>
    <name evidence="9" type="ORF">ACERK3_13990</name>
</gene>
<dbReference type="Pfam" id="PF00072">
    <property type="entry name" value="Response_reg"/>
    <property type="match status" value="1"/>
</dbReference>
<feature type="region of interest" description="Disordered" evidence="6">
    <location>
        <begin position="389"/>
        <end position="410"/>
    </location>
</feature>
<reference evidence="9 10" key="1">
    <citation type="submission" date="2024-08" db="EMBL/GenBank/DDBJ databases">
        <title>Whole-genome sequencing of halo(alkali)philic microorganisms from hypersaline lakes.</title>
        <authorList>
            <person name="Sorokin D.Y."/>
            <person name="Merkel A.Y."/>
            <person name="Messina E."/>
            <person name="Yakimov M."/>
        </authorList>
    </citation>
    <scope>NUCLEOTIDE SEQUENCE [LARGE SCALE GENOMIC DNA]</scope>
    <source>
        <strain evidence="9 10">AB-hyl4</strain>
    </source>
</reference>
<dbReference type="Gene3D" id="3.40.50.300">
    <property type="entry name" value="P-loop containing nucleotide triphosphate hydrolases"/>
    <property type="match status" value="1"/>
</dbReference>
<keyword evidence="5" id="KW-0597">Phosphoprotein</keyword>
<dbReference type="PROSITE" id="PS50045">
    <property type="entry name" value="SIGMA54_INTERACT_4"/>
    <property type="match status" value="1"/>
</dbReference>
<evidence type="ECO:0000259" key="8">
    <source>
        <dbReference type="PROSITE" id="PS50110"/>
    </source>
</evidence>
<dbReference type="InterPro" id="IPR002197">
    <property type="entry name" value="HTH_Fis"/>
</dbReference>
<dbReference type="PRINTS" id="PR01590">
    <property type="entry name" value="HTHFIS"/>
</dbReference>
<dbReference type="SUPFAM" id="SSF52540">
    <property type="entry name" value="P-loop containing nucleoside triphosphate hydrolases"/>
    <property type="match status" value="1"/>
</dbReference>
<feature type="modified residue" description="4-aspartylphosphate" evidence="5">
    <location>
        <position position="59"/>
    </location>
</feature>
<dbReference type="PROSITE" id="PS00688">
    <property type="entry name" value="SIGMA54_INTERACT_3"/>
    <property type="match status" value="1"/>
</dbReference>
<comment type="caution">
    <text evidence="9">The sequence shown here is derived from an EMBL/GenBank/DDBJ whole genome shotgun (WGS) entry which is preliminary data.</text>
</comment>
<dbReference type="PROSITE" id="PS50110">
    <property type="entry name" value="RESPONSE_REGULATORY"/>
    <property type="match status" value="1"/>
</dbReference>
<name>A0ABV4U9B6_9BACT</name>
<dbReference type="CDD" id="cd00009">
    <property type="entry name" value="AAA"/>
    <property type="match status" value="1"/>
</dbReference>
<dbReference type="InterPro" id="IPR058031">
    <property type="entry name" value="AAA_lid_NorR"/>
</dbReference>
<evidence type="ECO:0000256" key="5">
    <source>
        <dbReference type="PROSITE-ProRule" id="PRU00169"/>
    </source>
</evidence>
<dbReference type="Pfam" id="PF00158">
    <property type="entry name" value="Sigma54_activat"/>
    <property type="match status" value="1"/>
</dbReference>
<keyword evidence="2" id="KW-0067">ATP-binding</keyword>
<dbReference type="SUPFAM" id="SSF46689">
    <property type="entry name" value="Homeodomain-like"/>
    <property type="match status" value="1"/>
</dbReference>
<evidence type="ECO:0000256" key="1">
    <source>
        <dbReference type="ARBA" id="ARBA00022741"/>
    </source>
</evidence>
<dbReference type="InterPro" id="IPR011006">
    <property type="entry name" value="CheY-like_superfamily"/>
</dbReference>
<protein>
    <submittedName>
        <fullName evidence="9">Sigma-54-dependent transcriptional regulator</fullName>
    </submittedName>
</protein>
<dbReference type="Gene3D" id="1.10.8.60">
    <property type="match status" value="1"/>
</dbReference>
<dbReference type="SUPFAM" id="SSF52172">
    <property type="entry name" value="CheY-like"/>
    <property type="match status" value="1"/>
</dbReference>
<dbReference type="Pfam" id="PF25601">
    <property type="entry name" value="AAA_lid_14"/>
    <property type="match status" value="1"/>
</dbReference>
<evidence type="ECO:0000256" key="2">
    <source>
        <dbReference type="ARBA" id="ARBA00022840"/>
    </source>
</evidence>
<dbReference type="InterPro" id="IPR002078">
    <property type="entry name" value="Sigma_54_int"/>
</dbReference>
<dbReference type="InterPro" id="IPR003593">
    <property type="entry name" value="AAA+_ATPase"/>
</dbReference>
<evidence type="ECO:0000256" key="6">
    <source>
        <dbReference type="SAM" id="MobiDB-lite"/>
    </source>
</evidence>
<dbReference type="PANTHER" id="PTHR32071:SF122">
    <property type="entry name" value="SIGMA FACTOR"/>
    <property type="match status" value="1"/>
</dbReference>
<proteinExistence type="predicted"/>
<dbReference type="RefSeq" id="WP_425346316.1">
    <property type="nucleotide sequence ID" value="NZ_JBGUBD010000008.1"/>
</dbReference>
<keyword evidence="4" id="KW-0804">Transcription</keyword>
<keyword evidence="10" id="KW-1185">Reference proteome</keyword>
<dbReference type="SMART" id="SM00382">
    <property type="entry name" value="AAA"/>
    <property type="match status" value="1"/>
</dbReference>
<dbReference type="Gene3D" id="3.40.50.2300">
    <property type="match status" value="1"/>
</dbReference>
<dbReference type="EMBL" id="JBGUBD010000008">
    <property type="protein sequence ID" value="MFA9479397.1"/>
    <property type="molecule type" value="Genomic_DNA"/>
</dbReference>
<evidence type="ECO:0000256" key="3">
    <source>
        <dbReference type="ARBA" id="ARBA00023015"/>
    </source>
</evidence>
<keyword evidence="3" id="KW-0805">Transcription regulation</keyword>
<dbReference type="Gene3D" id="1.10.10.60">
    <property type="entry name" value="Homeodomain-like"/>
    <property type="match status" value="1"/>
</dbReference>
<dbReference type="InterPro" id="IPR009057">
    <property type="entry name" value="Homeodomain-like_sf"/>
</dbReference>
<evidence type="ECO:0000313" key="10">
    <source>
        <dbReference type="Proteomes" id="UP001575105"/>
    </source>
</evidence>
<dbReference type="InterPro" id="IPR025944">
    <property type="entry name" value="Sigma_54_int_dom_CS"/>
</dbReference>
<evidence type="ECO:0000313" key="9">
    <source>
        <dbReference type="EMBL" id="MFA9479397.1"/>
    </source>
</evidence>
<dbReference type="SMART" id="SM00448">
    <property type="entry name" value="REC"/>
    <property type="match status" value="1"/>
</dbReference>
<organism evidence="9 10">
    <name type="scientific">Natronomicrosphaera hydrolytica</name>
    <dbReference type="NCBI Taxonomy" id="3242702"/>
    <lineage>
        <taxon>Bacteria</taxon>
        <taxon>Pseudomonadati</taxon>
        <taxon>Planctomycetota</taxon>
        <taxon>Phycisphaerae</taxon>
        <taxon>Phycisphaerales</taxon>
        <taxon>Phycisphaeraceae</taxon>
        <taxon>Natronomicrosphaera</taxon>
    </lineage>
</organism>
<dbReference type="Proteomes" id="UP001575105">
    <property type="component" value="Unassembled WGS sequence"/>
</dbReference>
<evidence type="ECO:0000256" key="4">
    <source>
        <dbReference type="ARBA" id="ARBA00023163"/>
    </source>
</evidence>
<dbReference type="InterPro" id="IPR001789">
    <property type="entry name" value="Sig_transdc_resp-reg_receiver"/>
</dbReference>
<dbReference type="PANTHER" id="PTHR32071">
    <property type="entry name" value="TRANSCRIPTIONAL REGULATORY PROTEIN"/>
    <property type="match status" value="1"/>
</dbReference>
<accession>A0ABV4U9B6</accession>
<sequence>MPEVTRILIVDDDPIVAESLADFLREQGQVVVTANSSREAMGLLDQPGESGAVGIVVLDLDMPGSDGMATLRDLRDKHPAVVPIAITDFGKIESAVEAIKLGAADYLTKPIVDDELHLAVNRAQTQHVLVAENQTLRSTLSERFGMANLVGADYRMQKVYDLIEAVAPTKTTVLITGKSGTGKTMVAKAVHAMSPRSGGPFVNFSCGSIPETLLESELFGHVKGAFTGADTDKPGKCLAADGGTLFIDEINSATPALQLRLLRVLQEKAFEPIGSTQTKQVDVRFILATNQPLEELVEAGSFREDLYYRINVVNLHMPTLHERSGDIPLLAEHFLERHCQEMGKERKLSESAMDALRAYAWPGNVRELENAIERAVVLSRATLIEPTDLPEAVGQGGGGLRSVSSNGHATRESGHIQVPALASGWTPTPLAEAMEAPERQILLAALEANEWNRQETAKQLDINRTTLYKKIRHYRLDEPGFDC</sequence>
<feature type="domain" description="Response regulatory" evidence="8">
    <location>
        <begin position="6"/>
        <end position="124"/>
    </location>
</feature>